<name>A0A0L1MHE0_PSESX</name>
<protein>
    <submittedName>
        <fullName evidence="1">Uncharacterized protein</fullName>
    </submittedName>
</protein>
<dbReference type="Proteomes" id="UP000036955">
    <property type="component" value="Unassembled WGS sequence"/>
</dbReference>
<gene>
    <name evidence="1" type="ORF">ACS77_10925</name>
</gene>
<comment type="caution">
    <text evidence="1">The sequence shown here is derived from an EMBL/GenBank/DDBJ whole genome shotgun (WGS) entry which is preliminary data.</text>
</comment>
<evidence type="ECO:0000313" key="1">
    <source>
        <dbReference type="EMBL" id="KNH27699.1"/>
    </source>
</evidence>
<proteinExistence type="predicted"/>
<evidence type="ECO:0000313" key="2">
    <source>
        <dbReference type="Proteomes" id="UP000036955"/>
    </source>
</evidence>
<dbReference type="PATRIC" id="fig|317.197.peg.1509"/>
<reference evidence="1 2" key="1">
    <citation type="submission" date="2015-06" db="EMBL/GenBank/DDBJ databases">
        <authorList>
            <person name="Hoefler B.C."/>
            <person name="Straight P.D."/>
        </authorList>
    </citation>
    <scope>NUCLEOTIDE SEQUENCE [LARGE SCALE GENOMIC DNA]</scope>
    <source>
        <strain evidence="1 2">Riq4</strain>
    </source>
</reference>
<sequence length="136" mass="14958">MELKCYYMSGGHHAISGEVLYLAAMVSSGENAQRYELYICSVLDAIAQTQQGCDRLLNCITSIENGSETSVKGGGNDVELTMDASGVQVDILINDDWVGQPEGKFTLQEWRLVLEQCRYFLGLPESLETVVTVKLS</sequence>
<dbReference type="AlphaFoldDB" id="A0A0L1MHE0"/>
<organism evidence="1 2">
    <name type="scientific">Pseudomonas syringae</name>
    <dbReference type="NCBI Taxonomy" id="317"/>
    <lineage>
        <taxon>Bacteria</taxon>
        <taxon>Pseudomonadati</taxon>
        <taxon>Pseudomonadota</taxon>
        <taxon>Gammaproteobacteria</taxon>
        <taxon>Pseudomonadales</taxon>
        <taxon>Pseudomonadaceae</taxon>
        <taxon>Pseudomonas</taxon>
    </lineage>
</organism>
<dbReference type="OrthoDB" id="6999634at2"/>
<dbReference type="EMBL" id="LFQK01000020">
    <property type="protein sequence ID" value="KNH27699.1"/>
    <property type="molecule type" value="Genomic_DNA"/>
</dbReference>
<accession>A0A0L1MHE0</accession>